<protein>
    <submittedName>
        <fullName evidence="2">Uncharacterized protein</fullName>
    </submittedName>
</protein>
<feature type="compositionally biased region" description="Basic and acidic residues" evidence="1">
    <location>
        <begin position="219"/>
        <end position="237"/>
    </location>
</feature>
<proteinExistence type="predicted"/>
<dbReference type="GeneID" id="26900632"/>
<keyword evidence="3" id="KW-1185">Reference proteome</keyword>
<evidence type="ECO:0000256" key="1">
    <source>
        <dbReference type="SAM" id="MobiDB-lite"/>
    </source>
</evidence>
<dbReference type="OrthoDB" id="272599at2759"/>
<feature type="compositionally biased region" description="Basic and acidic residues" evidence="1">
    <location>
        <begin position="485"/>
        <end position="507"/>
    </location>
</feature>
<feature type="region of interest" description="Disordered" evidence="1">
    <location>
        <begin position="219"/>
        <end position="268"/>
    </location>
</feature>
<dbReference type="VEuPathDB" id="TriTrypDB:LpyrH10_01_3340"/>
<comment type="caution">
    <text evidence="2">The sequence shown here is derived from an EMBL/GenBank/DDBJ whole genome shotgun (WGS) entry which is preliminary data.</text>
</comment>
<accession>A0A0M9GAI6</accession>
<reference evidence="2 3" key="1">
    <citation type="submission" date="2015-07" db="EMBL/GenBank/DDBJ databases">
        <title>High-quality genome of monoxenous trypanosomatid Leptomonas pyrrhocoris.</title>
        <authorList>
            <person name="Flegontov P."/>
            <person name="Butenko A."/>
            <person name="Firsov S."/>
            <person name="Vlcek C."/>
            <person name="Logacheva M.D."/>
            <person name="Field M."/>
            <person name="Filatov D."/>
            <person name="Flegontova O."/>
            <person name="Gerasimov E."/>
            <person name="Jackson A.P."/>
            <person name="Kelly S."/>
            <person name="Opperdoes F."/>
            <person name="O'Reilly A."/>
            <person name="Votypka J."/>
            <person name="Yurchenko V."/>
            <person name="Lukes J."/>
        </authorList>
    </citation>
    <scope>NUCLEOTIDE SEQUENCE [LARGE SCALE GENOMIC DNA]</scope>
    <source>
        <strain evidence="2">H10</strain>
    </source>
</reference>
<feature type="compositionally biased region" description="Basic and acidic residues" evidence="1">
    <location>
        <begin position="252"/>
        <end position="268"/>
    </location>
</feature>
<dbReference type="OMA" id="IRTTHVR"/>
<organism evidence="2 3">
    <name type="scientific">Leptomonas pyrrhocoris</name>
    <name type="common">Firebug parasite</name>
    <dbReference type="NCBI Taxonomy" id="157538"/>
    <lineage>
        <taxon>Eukaryota</taxon>
        <taxon>Discoba</taxon>
        <taxon>Euglenozoa</taxon>
        <taxon>Kinetoplastea</taxon>
        <taxon>Metakinetoplastina</taxon>
        <taxon>Trypanosomatida</taxon>
        <taxon>Trypanosomatidae</taxon>
        <taxon>Leishmaniinae</taxon>
        <taxon>Leptomonas</taxon>
    </lineage>
</organism>
<feature type="region of interest" description="Disordered" evidence="1">
    <location>
        <begin position="563"/>
        <end position="583"/>
    </location>
</feature>
<name>A0A0M9GAI6_LEPPY</name>
<dbReference type="Proteomes" id="UP000037923">
    <property type="component" value="Unassembled WGS sequence"/>
</dbReference>
<evidence type="ECO:0000313" key="2">
    <source>
        <dbReference type="EMBL" id="KPA86066.1"/>
    </source>
</evidence>
<dbReference type="EMBL" id="LGTL01000001">
    <property type="protein sequence ID" value="KPA86066.1"/>
    <property type="molecule type" value="Genomic_DNA"/>
</dbReference>
<sequence length="642" mass="71696">MGLASSTRALATCTTKPYSTIFDDLQLARQDREASDTLSSRLWRLTHGNSEEFALYDNALDFLSLQAEMGAWVRANRTVGMNPSAYEAVVRGAAAVLGLKASLLEKPLVEIPARLASLSDVGQVNWTLSLTQCSNDSSCIQQVTQDAYRLHANASLRAAPHMIVSNATFTRARKYYAQALFPGSIVRSFQLDPATTRYSFDRNLRGLLRAVQQMWDGVTREAEAESKESERRGEGDSSRASSIPGPYLPFLRETDITGPERPETKHLTFTDPAYPRHLRHSGVSLQPLQRILPTAVLYQTSADCTSCGLFDRAFDILPAVYKRLCNHNDGSIVSCSPITLFIRTTHVRSFQMLPSMELYARLAYSRRAVLRLADLSLRQDQKKNLHDTEDGDDTPSVGGSAFYSVEMKYGKWSAGIEDEVLPRTQFKPEFVPLRLQANVATVEEAVVSFITELVGKGVIQFIFLDAEEVSQITAENERVKKMLREQQEKQQEDGVNGTREERDKEAISKNSSSSDATAPPSPNPEDHPRYRKLVSFGDLAAKLVAAHTRAVFGDVGLVQANPTHRRGSWRRGGGSLSNAGGAAELSAPAPPPWWASSWMVRVLRAVWDLLFSGIERPLYLTVFALLCLYQRWWNRWHQVSYW</sequence>
<feature type="region of interest" description="Disordered" evidence="1">
    <location>
        <begin position="485"/>
        <end position="530"/>
    </location>
</feature>
<evidence type="ECO:0000313" key="3">
    <source>
        <dbReference type="Proteomes" id="UP000037923"/>
    </source>
</evidence>
<dbReference type="RefSeq" id="XP_015664505.1">
    <property type="nucleotide sequence ID" value="XM_015796497.1"/>
</dbReference>
<gene>
    <name evidence="2" type="ORF">ABB37_00334</name>
</gene>
<dbReference type="AlphaFoldDB" id="A0A0M9GAI6"/>